<evidence type="ECO:0000313" key="2">
    <source>
        <dbReference type="EMBL" id="CAB5226054.1"/>
    </source>
</evidence>
<protein>
    <submittedName>
        <fullName evidence="1">Uncharacterized protein</fullName>
    </submittedName>
</protein>
<gene>
    <name evidence="1" type="ORF">UFOVP640_26</name>
    <name evidence="2" type="ORF">UFOVP759_30</name>
</gene>
<dbReference type="EMBL" id="LR796599">
    <property type="protein sequence ID" value="CAB4153798.1"/>
    <property type="molecule type" value="Genomic_DNA"/>
</dbReference>
<evidence type="ECO:0000313" key="1">
    <source>
        <dbReference type="EMBL" id="CAB4153798.1"/>
    </source>
</evidence>
<name>A0A6J5N4S0_9CAUD</name>
<proteinExistence type="predicted"/>
<dbReference type="EMBL" id="LR798359">
    <property type="protein sequence ID" value="CAB5226054.1"/>
    <property type="molecule type" value="Genomic_DNA"/>
</dbReference>
<reference evidence="1" key="1">
    <citation type="submission" date="2020-04" db="EMBL/GenBank/DDBJ databases">
        <authorList>
            <person name="Chiriac C."/>
            <person name="Salcher M."/>
            <person name="Ghai R."/>
            <person name="Kavagutti S V."/>
        </authorList>
    </citation>
    <scope>NUCLEOTIDE SEQUENCE</scope>
</reference>
<organism evidence="1">
    <name type="scientific">uncultured Caudovirales phage</name>
    <dbReference type="NCBI Taxonomy" id="2100421"/>
    <lineage>
        <taxon>Viruses</taxon>
        <taxon>Duplodnaviria</taxon>
        <taxon>Heunggongvirae</taxon>
        <taxon>Uroviricota</taxon>
        <taxon>Caudoviricetes</taxon>
        <taxon>Peduoviridae</taxon>
        <taxon>Maltschvirus</taxon>
        <taxon>Maltschvirus maltsch</taxon>
    </lineage>
</organism>
<sequence>MIKIYQANISRNIRDSELQKYLEAGWSQSPQVQAEEQIVLKPPARVKAAVKEADDDAIISKGE</sequence>
<accession>A0A6J5N4S0</accession>